<reference evidence="3 4" key="1">
    <citation type="submission" date="2016-11" db="EMBL/GenBank/DDBJ databases">
        <authorList>
            <person name="Jaros S."/>
            <person name="Januszkiewicz K."/>
            <person name="Wedrychowicz H."/>
        </authorList>
    </citation>
    <scope>NUCLEOTIDE SEQUENCE [LARGE SCALE GENOMIC DNA]</scope>
    <source>
        <strain evidence="3 4">DSM 27406</strain>
    </source>
</reference>
<keyword evidence="3" id="KW-0238">DNA-binding</keyword>
<dbReference type="SUPFAM" id="SSF50249">
    <property type="entry name" value="Nucleic acid-binding proteins"/>
    <property type="match status" value="1"/>
</dbReference>
<dbReference type="Gene3D" id="2.40.50.140">
    <property type="entry name" value="Nucleic acid-binding proteins"/>
    <property type="match status" value="1"/>
</dbReference>
<dbReference type="Pfam" id="PF00313">
    <property type="entry name" value="CSD"/>
    <property type="match status" value="1"/>
</dbReference>
<accession>A0A1M7AM71</accession>
<protein>
    <submittedName>
        <fullName evidence="3">Cold-shock DNA-binding protein family</fullName>
    </submittedName>
</protein>
<dbReference type="GO" id="GO:0003677">
    <property type="term" value="F:DNA binding"/>
    <property type="evidence" value="ECO:0007669"/>
    <property type="project" value="UniProtKB-KW"/>
</dbReference>
<dbReference type="SMART" id="SM00357">
    <property type="entry name" value="CSP"/>
    <property type="match status" value="1"/>
</dbReference>
<proteinExistence type="predicted"/>
<feature type="compositionally biased region" description="Basic and acidic residues" evidence="1">
    <location>
        <begin position="12"/>
        <end position="33"/>
    </location>
</feature>
<name>A0A1M7AM71_9BACT</name>
<evidence type="ECO:0000313" key="4">
    <source>
        <dbReference type="Proteomes" id="UP000184420"/>
    </source>
</evidence>
<feature type="region of interest" description="Disordered" evidence="1">
    <location>
        <begin position="1"/>
        <end position="44"/>
    </location>
</feature>
<organism evidence="3 4">
    <name type="scientific">Chitinophaga jiangningensis</name>
    <dbReference type="NCBI Taxonomy" id="1419482"/>
    <lineage>
        <taxon>Bacteria</taxon>
        <taxon>Pseudomonadati</taxon>
        <taxon>Bacteroidota</taxon>
        <taxon>Chitinophagia</taxon>
        <taxon>Chitinophagales</taxon>
        <taxon>Chitinophagaceae</taxon>
        <taxon>Chitinophaga</taxon>
    </lineage>
</organism>
<dbReference type="AlphaFoldDB" id="A0A1M7AM71"/>
<dbReference type="RefSeq" id="WP_073080122.1">
    <property type="nucleotide sequence ID" value="NZ_FRBL01000003.1"/>
</dbReference>
<dbReference type="PROSITE" id="PS51857">
    <property type="entry name" value="CSD_2"/>
    <property type="match status" value="1"/>
</dbReference>
<dbReference type="InterPro" id="IPR002059">
    <property type="entry name" value="CSP_DNA-bd"/>
</dbReference>
<dbReference type="STRING" id="1419482.SAMN05444266_103337"/>
<feature type="domain" description="CSD" evidence="2">
    <location>
        <begin position="87"/>
        <end position="148"/>
    </location>
</feature>
<gene>
    <name evidence="3" type="ORF">SAMN05444266_103337</name>
</gene>
<evidence type="ECO:0000313" key="3">
    <source>
        <dbReference type="EMBL" id="SHL43745.1"/>
    </source>
</evidence>
<sequence length="150" mass="17174">MARSQETFNKQEFQKKKQQKKQEKAERKEERQSKSNKGKSLEDMMAYLDENGNLTTVPPDPSKKKEVNLEDIQIGVARQQEEAEDPVRTGVVTFYNDAKGFGFIKDSRNQESYFVHINQSKDPLKENLKVSFELGKGPKGPIAINVQVIK</sequence>
<dbReference type="Proteomes" id="UP000184420">
    <property type="component" value="Unassembled WGS sequence"/>
</dbReference>
<dbReference type="CDD" id="cd04458">
    <property type="entry name" value="CSP_CDS"/>
    <property type="match status" value="1"/>
</dbReference>
<evidence type="ECO:0000256" key="1">
    <source>
        <dbReference type="SAM" id="MobiDB-lite"/>
    </source>
</evidence>
<keyword evidence="4" id="KW-1185">Reference proteome</keyword>
<dbReference type="InterPro" id="IPR012340">
    <property type="entry name" value="NA-bd_OB-fold"/>
</dbReference>
<dbReference type="OrthoDB" id="1493235at2"/>
<dbReference type="InterPro" id="IPR011129">
    <property type="entry name" value="CSD"/>
</dbReference>
<dbReference type="GO" id="GO:0005829">
    <property type="term" value="C:cytosol"/>
    <property type="evidence" value="ECO:0007669"/>
    <property type="project" value="UniProtKB-ARBA"/>
</dbReference>
<evidence type="ECO:0000259" key="2">
    <source>
        <dbReference type="PROSITE" id="PS51857"/>
    </source>
</evidence>
<dbReference type="EMBL" id="FRBL01000003">
    <property type="protein sequence ID" value="SHL43745.1"/>
    <property type="molecule type" value="Genomic_DNA"/>
</dbReference>